<organism evidence="4 5">
    <name type="scientific">Aspergillus hiratsukae</name>
    <dbReference type="NCBI Taxonomy" id="1194566"/>
    <lineage>
        <taxon>Eukaryota</taxon>
        <taxon>Fungi</taxon>
        <taxon>Dikarya</taxon>
        <taxon>Ascomycota</taxon>
        <taxon>Pezizomycotina</taxon>
        <taxon>Eurotiomycetes</taxon>
        <taxon>Eurotiomycetidae</taxon>
        <taxon>Eurotiales</taxon>
        <taxon>Aspergillaceae</taxon>
        <taxon>Aspergillus</taxon>
        <taxon>Aspergillus subgen. Fumigati</taxon>
    </lineage>
</organism>
<evidence type="ECO:0000256" key="2">
    <source>
        <dbReference type="ARBA" id="ARBA00022857"/>
    </source>
</evidence>
<evidence type="ECO:0008006" key="6">
    <source>
        <dbReference type="Google" id="ProtNLM"/>
    </source>
</evidence>
<dbReference type="Proteomes" id="UP000662466">
    <property type="component" value="Unassembled WGS sequence"/>
</dbReference>
<protein>
    <recommendedName>
        <fullName evidence="6">Short-chain dehydrogenase</fullName>
    </recommendedName>
</protein>
<comment type="caution">
    <text evidence="4">The sequence shown here is derived from an EMBL/GenBank/DDBJ whole genome shotgun (WGS) entry which is preliminary data.</text>
</comment>
<evidence type="ECO:0000313" key="5">
    <source>
        <dbReference type="Proteomes" id="UP000662466"/>
    </source>
</evidence>
<dbReference type="PRINTS" id="PR00081">
    <property type="entry name" value="GDHRDH"/>
</dbReference>
<accession>A0A8H6V1Z2</accession>
<dbReference type="PANTHER" id="PTHR24320">
    <property type="entry name" value="RETINOL DEHYDROGENASE"/>
    <property type="match status" value="1"/>
</dbReference>
<dbReference type="SUPFAM" id="SSF51735">
    <property type="entry name" value="NAD(P)-binding Rossmann-fold domains"/>
    <property type="match status" value="1"/>
</dbReference>
<dbReference type="Gene3D" id="3.40.50.720">
    <property type="entry name" value="NAD(P)-binding Rossmann-like Domain"/>
    <property type="match status" value="1"/>
</dbReference>
<dbReference type="PANTHER" id="PTHR24320:SF272">
    <property type="entry name" value="NAD(P)-BINDING ROSSMANN-FOLD SUPERFAMILY PROTEIN"/>
    <property type="match status" value="1"/>
</dbReference>
<dbReference type="InterPro" id="IPR002347">
    <property type="entry name" value="SDR_fam"/>
</dbReference>
<evidence type="ECO:0000256" key="1">
    <source>
        <dbReference type="ARBA" id="ARBA00006484"/>
    </source>
</evidence>
<dbReference type="AlphaFoldDB" id="A0A8H6V1Z2"/>
<dbReference type="GO" id="GO:0016491">
    <property type="term" value="F:oxidoreductase activity"/>
    <property type="evidence" value="ECO:0007669"/>
    <property type="project" value="UniProtKB-KW"/>
</dbReference>
<gene>
    <name evidence="4" type="ORF">CNMCM6106_005498</name>
</gene>
<keyword evidence="2" id="KW-0521">NADP</keyword>
<dbReference type="SUPFAM" id="SSF82171">
    <property type="entry name" value="DPP6 N-terminal domain-like"/>
    <property type="match status" value="1"/>
</dbReference>
<name>A0A8H6V1Z2_9EURO</name>
<keyword evidence="3" id="KW-0560">Oxidoreductase</keyword>
<reference evidence="4" key="1">
    <citation type="submission" date="2020-06" db="EMBL/GenBank/DDBJ databases">
        <title>Draft genome sequences of strains closely related to Aspergillus parafelis and Aspergillus hiratsukae.</title>
        <authorList>
            <person name="Dos Santos R.A.C."/>
            <person name="Rivero-Menendez O."/>
            <person name="Steenwyk J.L."/>
            <person name="Mead M.E."/>
            <person name="Goldman G.H."/>
            <person name="Alastruey-Izquierdo A."/>
            <person name="Rokas A."/>
        </authorList>
    </citation>
    <scope>NUCLEOTIDE SEQUENCE</scope>
    <source>
        <strain evidence="4">CNM-CM6106</strain>
    </source>
</reference>
<dbReference type="InterPro" id="IPR036291">
    <property type="entry name" value="NAD(P)-bd_dom_sf"/>
</dbReference>
<dbReference type="Pfam" id="PF00106">
    <property type="entry name" value="adh_short"/>
    <property type="match status" value="1"/>
</dbReference>
<sequence>MSLTPETLQEASKRSNPIPNVAGTLAVYIQSTYSSHTQTEKKEIRVVDLATGQSRCITNNPNARSPQRISRSNQLIWLEWLENGNTDLIVGDTECPTEMYKAGTLPGQAFDLEVTGQLPFRHDDDNQLAFAISGSAKLDLSLVNPKKIAETASLPVRNKSSSDPDPVVYRPWRYRGLGGAISSLAVNQTNENRPIVFLSQKTDGDKPDKNRIIYIPLPMYEKTYEIFASADGNGLWDLSPCAVSFGNNTKLLIRAEQNGRMMLYHLQLRECDRLRPEALRLVDPWGFGSITHAAPVRSDPAIITPPPERFGSGTHATTVRADERILIAHSCAGEPPAWYIFDLAAPTEPPEIVSANECNFAPRFSNSSKAPIPSHIIRKNTTKMSLTSRDPFQLSGRYADRNRWEVLNGPGDSRVTGEQIIKDEGLVNAWEDKVVLITGVSSGIGVETVRVMALTGATVYGTARNIEKAKEALGSVLDTGRVHLLYMDQTDLASVRACADTFRKQSNKLNVMINNAAVMNTPEGRTKDGFELQFGTNHLSHFLLFWCLKDLLLQSSTPSFHSRVVNVSSAAHRYGPVQLDNINFEGNYNGWLAYGSSKTANIYMTTQIERLYGSQGLHGYSVHPGAFVSPNLQKHSQAEMEAIRNDDRVCKYMCSTAQACATSIYSAISSDLEGRGGLYLEGASFSVHPCPPDGDAVEYGYASWAFDKEKEERLWELSKQWAKVNDP</sequence>
<proteinExistence type="inferred from homology"/>
<evidence type="ECO:0000313" key="4">
    <source>
        <dbReference type="EMBL" id="KAF7170960.1"/>
    </source>
</evidence>
<comment type="similarity">
    <text evidence="1">Belongs to the short-chain dehydrogenases/reductases (SDR) family.</text>
</comment>
<dbReference type="EMBL" id="JACBAF010001959">
    <property type="protein sequence ID" value="KAF7170960.1"/>
    <property type="molecule type" value="Genomic_DNA"/>
</dbReference>
<evidence type="ECO:0000256" key="3">
    <source>
        <dbReference type="ARBA" id="ARBA00023002"/>
    </source>
</evidence>